<dbReference type="PATRIC" id="fig|1435349.4.peg.1134"/>
<proteinExistence type="predicted"/>
<dbReference type="Proteomes" id="UP000032578">
    <property type="component" value="Unassembled WGS sequence"/>
</dbReference>
<keyword evidence="1" id="KW-0812">Transmembrane</keyword>
<evidence type="ECO:0000313" key="2">
    <source>
        <dbReference type="EMBL" id="KJD32647.1"/>
    </source>
</evidence>
<keyword evidence="3" id="KW-1185">Reference proteome</keyword>
<dbReference type="AlphaFoldDB" id="A0A0D7W460"/>
<dbReference type="RefSeq" id="WP_044633902.1">
    <property type="nucleotide sequence ID" value="NZ_JTDW01000018.1"/>
</dbReference>
<comment type="caution">
    <text evidence="2">The sequence shown here is derived from an EMBL/GenBank/DDBJ whole genome shotgun (WGS) entry which is preliminary data.</text>
</comment>
<keyword evidence="1" id="KW-1133">Transmembrane helix</keyword>
<dbReference type="OrthoDB" id="1027344at2"/>
<evidence type="ECO:0000256" key="1">
    <source>
        <dbReference type="SAM" id="Phobius"/>
    </source>
</evidence>
<protein>
    <submittedName>
        <fullName evidence="2">Membrane protein</fullName>
    </submittedName>
</protein>
<keyword evidence="1" id="KW-0472">Membrane</keyword>
<dbReference type="EMBL" id="JTDW01000018">
    <property type="protein sequence ID" value="KJD32647.1"/>
    <property type="molecule type" value="Genomic_DNA"/>
</dbReference>
<dbReference type="STRING" id="1435349.PW52_15530"/>
<sequence length="112" mass="14074">MILVSKYLVPKGYLGLTFFPFVFLKKKTLKQDAVFINHERIHLKQQLELLVIPFYFWYVLEFVFRLIQYKKWHLAYRNISFELEAYRQEKNLEYLKNRPFWAFLKYLRRHDF</sequence>
<evidence type="ECO:0000313" key="3">
    <source>
        <dbReference type="Proteomes" id="UP000032578"/>
    </source>
</evidence>
<accession>A0A0D7W460</accession>
<reference evidence="2 3" key="1">
    <citation type="submission" date="2014-11" db="EMBL/GenBank/DDBJ databases">
        <title>Tamlana sedimentorum sp. nov., isolated from shallow sand sediments of the Sea of Japan.</title>
        <authorList>
            <person name="Romanenko L.A."/>
        </authorList>
    </citation>
    <scope>NUCLEOTIDE SEQUENCE [LARGE SCALE GENOMIC DNA]</scope>
    <source>
        <strain evidence="2 3">JCM 19808</strain>
    </source>
</reference>
<organism evidence="2 3">
    <name type="scientific">Neotamlana sedimentorum</name>
    <dbReference type="NCBI Taxonomy" id="1435349"/>
    <lineage>
        <taxon>Bacteria</taxon>
        <taxon>Pseudomonadati</taxon>
        <taxon>Bacteroidota</taxon>
        <taxon>Flavobacteriia</taxon>
        <taxon>Flavobacteriales</taxon>
        <taxon>Flavobacteriaceae</taxon>
        <taxon>Neotamlana</taxon>
    </lineage>
</organism>
<gene>
    <name evidence="2" type="ORF">PW52_15530</name>
</gene>
<feature type="transmembrane region" description="Helical" evidence="1">
    <location>
        <begin position="49"/>
        <end position="67"/>
    </location>
</feature>
<name>A0A0D7W460_9FLAO</name>